<evidence type="ECO:0000313" key="3">
    <source>
        <dbReference type="Proteomes" id="UP000694846"/>
    </source>
</evidence>
<dbReference type="EMBL" id="GGMS01015151">
    <property type="protein sequence ID" value="MBY84354.1"/>
    <property type="molecule type" value="Transcribed_RNA"/>
</dbReference>
<evidence type="ECO:0000313" key="4">
    <source>
        <dbReference type="RefSeq" id="XP_025418964.1"/>
    </source>
</evidence>
<dbReference type="InterPro" id="IPR005055">
    <property type="entry name" value="A10/PebIII"/>
</dbReference>
<reference evidence="4" key="2">
    <citation type="submission" date="2025-04" db="UniProtKB">
        <authorList>
            <consortium name="RefSeq"/>
        </authorList>
    </citation>
    <scope>IDENTIFICATION</scope>
    <source>
        <tissue evidence="4">Whole body</tissue>
    </source>
</reference>
<protein>
    <submittedName>
        <fullName evidence="2 4">Ejaculatory bulb-specific protein 3</fullName>
    </submittedName>
</protein>
<dbReference type="OrthoDB" id="6344725at2759"/>
<gene>
    <name evidence="2" type="primary">PebIII_0</name>
    <name evidence="4" type="synonym">LOC112689459</name>
    <name evidence="2" type="ORF">g.96757</name>
</gene>
<keyword evidence="3" id="KW-1185">Reference proteome</keyword>
<dbReference type="RefSeq" id="XP_025418964.1">
    <property type="nucleotide sequence ID" value="XM_025563179.1"/>
</dbReference>
<feature type="chain" id="PRO_5044579342" evidence="1">
    <location>
        <begin position="21"/>
        <end position="132"/>
    </location>
</feature>
<name>A0A2S2R349_9HEMI</name>
<dbReference type="InterPro" id="IPR036682">
    <property type="entry name" value="OS_D_A10/PebIII_sf"/>
</dbReference>
<sequence>MARLSLCFLVVASLVYCTFAEEKYTTKFDNFDVDKVLNNNRILTNYIKCLLDEGNCTNEGRELKKVLPDALKTDCSKCTEIQKNRSDKVIRFLIKNRASDFERLTARFDPTGEYKKKLEKYEKEASSASAKH</sequence>
<dbReference type="PANTHER" id="PTHR11257:SF13">
    <property type="entry name" value="GEO07322P1"/>
    <property type="match status" value="1"/>
</dbReference>
<dbReference type="Pfam" id="PF03392">
    <property type="entry name" value="OS-D"/>
    <property type="match status" value="1"/>
</dbReference>
<evidence type="ECO:0000256" key="1">
    <source>
        <dbReference type="SAM" id="SignalP"/>
    </source>
</evidence>
<dbReference type="SUPFAM" id="SSF100910">
    <property type="entry name" value="Chemosensory protein Csp2"/>
    <property type="match status" value="1"/>
</dbReference>
<dbReference type="AlphaFoldDB" id="A0A2S2R349"/>
<dbReference type="Proteomes" id="UP000694846">
    <property type="component" value="Unplaced"/>
</dbReference>
<feature type="signal peptide" evidence="1">
    <location>
        <begin position="1"/>
        <end position="20"/>
    </location>
</feature>
<dbReference type="Gene3D" id="1.10.2080.10">
    <property type="entry name" value="Insect odorant-binding protein A10/Ejaculatory bulb-specific protein 3"/>
    <property type="match status" value="1"/>
</dbReference>
<accession>A0A2S2R349</accession>
<dbReference type="PANTHER" id="PTHR11257">
    <property type="entry name" value="CHEMOSENSORY PROTEIN-RELATED"/>
    <property type="match status" value="1"/>
</dbReference>
<keyword evidence="1" id="KW-0732">Signal</keyword>
<reference evidence="2" key="1">
    <citation type="submission" date="2018-04" db="EMBL/GenBank/DDBJ databases">
        <title>Transcriptome assembly of Sipha flava.</title>
        <authorList>
            <person name="Scully E.D."/>
            <person name="Geib S.M."/>
            <person name="Palmer N.A."/>
            <person name="Koch K."/>
            <person name="Bradshaw J."/>
            <person name="Heng-Moss T."/>
            <person name="Sarath G."/>
        </authorList>
    </citation>
    <scope>NUCLEOTIDE SEQUENCE</scope>
</reference>
<organism evidence="2">
    <name type="scientific">Sipha flava</name>
    <name type="common">yellow sugarcane aphid</name>
    <dbReference type="NCBI Taxonomy" id="143950"/>
    <lineage>
        <taxon>Eukaryota</taxon>
        <taxon>Metazoa</taxon>
        <taxon>Ecdysozoa</taxon>
        <taxon>Arthropoda</taxon>
        <taxon>Hexapoda</taxon>
        <taxon>Insecta</taxon>
        <taxon>Pterygota</taxon>
        <taxon>Neoptera</taxon>
        <taxon>Paraneoptera</taxon>
        <taxon>Hemiptera</taxon>
        <taxon>Sternorrhyncha</taxon>
        <taxon>Aphidomorpha</taxon>
        <taxon>Aphidoidea</taxon>
        <taxon>Aphididae</taxon>
        <taxon>Sipha</taxon>
    </lineage>
</organism>
<proteinExistence type="predicted"/>
<evidence type="ECO:0000313" key="2">
    <source>
        <dbReference type="EMBL" id="MBY84354.1"/>
    </source>
</evidence>